<keyword evidence="3" id="KW-1185">Reference proteome</keyword>
<dbReference type="Pfam" id="PF05050">
    <property type="entry name" value="Methyltransf_21"/>
    <property type="match status" value="1"/>
</dbReference>
<organism evidence="2 3">
    <name type="scientific">Rhizopus microsporus ATCC 52813</name>
    <dbReference type="NCBI Taxonomy" id="1340429"/>
    <lineage>
        <taxon>Eukaryota</taxon>
        <taxon>Fungi</taxon>
        <taxon>Fungi incertae sedis</taxon>
        <taxon>Mucoromycota</taxon>
        <taxon>Mucoromycotina</taxon>
        <taxon>Mucoromycetes</taxon>
        <taxon>Mucorales</taxon>
        <taxon>Mucorineae</taxon>
        <taxon>Rhizopodaceae</taxon>
        <taxon>Rhizopus</taxon>
    </lineage>
</organism>
<dbReference type="RefSeq" id="XP_023465240.1">
    <property type="nucleotide sequence ID" value="XM_023605746.1"/>
</dbReference>
<name>A0A2G4SS10_RHIZD</name>
<evidence type="ECO:0000313" key="3">
    <source>
        <dbReference type="Proteomes" id="UP000242254"/>
    </source>
</evidence>
<sequence length="290" mass="33296">MKWILRVHRRDPYRSVPLVMVDAGSNHGLFSLVAGSSGAHVIAFEPQTHLQSIINMAGRLNQLSHRLRILPFAVLDQFKKLGMTKFEINDGGIGSLDYNSPNAAIVTHTIRLDSLPIYDRLFSNDRSADKSLVELEELGNDYANMIQTRLDKQVQSMNETFLFRQPIHFLKIDVEGFEVPALKSAAGLFEQGLVENTILEFGPPSRWDVTVEGYQRMDLRQVRERTTRDAKALLHKVVTDWKLDIHLLPAEVMVIQPKIRLYVNSWLGNLMTYPEMKMNLRKSLTQRRTW</sequence>
<protein>
    <recommendedName>
        <fullName evidence="1">Methyltransferase FkbM domain-containing protein</fullName>
    </recommendedName>
</protein>
<accession>A0A2G4SS10</accession>
<feature type="domain" description="Methyltransferase FkbM" evidence="1">
    <location>
        <begin position="22"/>
        <end position="202"/>
    </location>
</feature>
<evidence type="ECO:0000259" key="1">
    <source>
        <dbReference type="Pfam" id="PF05050"/>
    </source>
</evidence>
<dbReference type="PANTHER" id="PTHR34203:SF13">
    <property type="entry name" value="EXPRESSED PROTEIN"/>
    <property type="match status" value="1"/>
</dbReference>
<reference evidence="2 3" key="1">
    <citation type="journal article" date="2016" name="Proc. Natl. Acad. Sci. U.S.A.">
        <title>Lipid metabolic changes in an early divergent fungus govern the establishment of a mutualistic symbiosis with endobacteria.</title>
        <authorList>
            <person name="Lastovetsky O.A."/>
            <person name="Gaspar M.L."/>
            <person name="Mondo S.J."/>
            <person name="LaButti K.M."/>
            <person name="Sandor L."/>
            <person name="Grigoriev I.V."/>
            <person name="Henry S.A."/>
            <person name="Pawlowska T.E."/>
        </authorList>
    </citation>
    <scope>NUCLEOTIDE SEQUENCE [LARGE SCALE GENOMIC DNA]</scope>
    <source>
        <strain evidence="2 3">ATCC 52813</strain>
    </source>
</reference>
<evidence type="ECO:0000313" key="2">
    <source>
        <dbReference type="EMBL" id="PHZ11532.1"/>
    </source>
</evidence>
<dbReference type="EMBL" id="KZ303851">
    <property type="protein sequence ID" value="PHZ11532.1"/>
    <property type="molecule type" value="Genomic_DNA"/>
</dbReference>
<dbReference type="STRING" id="1340429.A0A2G4SS10"/>
<dbReference type="InterPro" id="IPR006342">
    <property type="entry name" value="FkbM_mtfrase"/>
</dbReference>
<dbReference type="InterPro" id="IPR029063">
    <property type="entry name" value="SAM-dependent_MTases_sf"/>
</dbReference>
<dbReference type="InterPro" id="IPR052514">
    <property type="entry name" value="SAM-dependent_MTase"/>
</dbReference>
<dbReference type="PANTHER" id="PTHR34203">
    <property type="entry name" value="METHYLTRANSFERASE, FKBM FAMILY PROTEIN"/>
    <property type="match status" value="1"/>
</dbReference>
<dbReference type="AlphaFoldDB" id="A0A2G4SS10"/>
<proteinExistence type="predicted"/>
<dbReference type="NCBIfam" id="TIGR01444">
    <property type="entry name" value="fkbM_fam"/>
    <property type="match status" value="1"/>
</dbReference>
<dbReference type="SUPFAM" id="SSF53335">
    <property type="entry name" value="S-adenosyl-L-methionine-dependent methyltransferases"/>
    <property type="match status" value="1"/>
</dbReference>
<dbReference type="GeneID" id="35436736"/>
<dbReference type="Proteomes" id="UP000242254">
    <property type="component" value="Unassembled WGS sequence"/>
</dbReference>
<dbReference type="Gene3D" id="3.40.50.150">
    <property type="entry name" value="Vaccinia Virus protein VP39"/>
    <property type="match status" value="1"/>
</dbReference>
<gene>
    <name evidence="2" type="ORF">RHIMIDRAFT_15525</name>
</gene>